<evidence type="ECO:0000256" key="1">
    <source>
        <dbReference type="SAM" id="MobiDB-lite"/>
    </source>
</evidence>
<keyword evidence="3" id="KW-1185">Reference proteome</keyword>
<dbReference type="AlphaFoldDB" id="A0A9J5W822"/>
<accession>A0A9J5W822</accession>
<dbReference type="EMBL" id="JACXVP010000012">
    <property type="protein sequence ID" value="KAG5571174.1"/>
    <property type="molecule type" value="Genomic_DNA"/>
</dbReference>
<dbReference type="Proteomes" id="UP000824120">
    <property type="component" value="Chromosome 12"/>
</dbReference>
<gene>
    <name evidence="2" type="ORF">H5410_060940</name>
</gene>
<proteinExistence type="predicted"/>
<feature type="compositionally biased region" description="Polar residues" evidence="1">
    <location>
        <begin position="182"/>
        <end position="203"/>
    </location>
</feature>
<organism evidence="2 3">
    <name type="scientific">Solanum commersonii</name>
    <name type="common">Commerson's wild potato</name>
    <name type="synonym">Commerson's nightshade</name>
    <dbReference type="NCBI Taxonomy" id="4109"/>
    <lineage>
        <taxon>Eukaryota</taxon>
        <taxon>Viridiplantae</taxon>
        <taxon>Streptophyta</taxon>
        <taxon>Embryophyta</taxon>
        <taxon>Tracheophyta</taxon>
        <taxon>Spermatophyta</taxon>
        <taxon>Magnoliopsida</taxon>
        <taxon>eudicotyledons</taxon>
        <taxon>Gunneridae</taxon>
        <taxon>Pentapetalae</taxon>
        <taxon>asterids</taxon>
        <taxon>lamiids</taxon>
        <taxon>Solanales</taxon>
        <taxon>Solanaceae</taxon>
        <taxon>Solanoideae</taxon>
        <taxon>Solaneae</taxon>
        <taxon>Solanum</taxon>
    </lineage>
</organism>
<comment type="caution">
    <text evidence="2">The sequence shown here is derived from an EMBL/GenBank/DDBJ whole genome shotgun (WGS) entry which is preliminary data.</text>
</comment>
<protein>
    <submittedName>
        <fullName evidence="2">Uncharacterized protein</fullName>
    </submittedName>
</protein>
<evidence type="ECO:0000313" key="3">
    <source>
        <dbReference type="Proteomes" id="UP000824120"/>
    </source>
</evidence>
<evidence type="ECO:0000313" key="2">
    <source>
        <dbReference type="EMBL" id="KAG5571174.1"/>
    </source>
</evidence>
<sequence>MSGSRRQVKPVPERRIVTVTVSTISDETCYKVGDNMMYYSTGNKTTTLININDVPHNVGEGFLHARTLRQTITTTTTITPHATLLSVADKATLQKCCLNSKVTLPLGTPGKVLLKVQKGIGSACPAPAHRTWSHWFSGLGDADRGTVRAVQPRSPEPGPVGRMNRAGEEVEVDSGEDELEDTPTSPVTTVPNETTNSTKQNSGLPPLIPPTREKVKYQRPKTSVVWQFMTLDKENSIAICNK</sequence>
<feature type="compositionally biased region" description="Acidic residues" evidence="1">
    <location>
        <begin position="169"/>
        <end position="181"/>
    </location>
</feature>
<reference evidence="2 3" key="1">
    <citation type="submission" date="2020-09" db="EMBL/GenBank/DDBJ databases">
        <title>De no assembly of potato wild relative species, Solanum commersonii.</title>
        <authorList>
            <person name="Cho K."/>
        </authorList>
    </citation>
    <scope>NUCLEOTIDE SEQUENCE [LARGE SCALE GENOMIC DNA]</scope>
    <source>
        <strain evidence="2">LZ3.2</strain>
        <tissue evidence="2">Leaf</tissue>
    </source>
</reference>
<name>A0A9J5W822_SOLCO</name>
<feature type="region of interest" description="Disordered" evidence="1">
    <location>
        <begin position="148"/>
        <end position="211"/>
    </location>
</feature>